<dbReference type="CDD" id="cd00635">
    <property type="entry name" value="PLPDE_III_YBL036c_like"/>
    <property type="match status" value="1"/>
</dbReference>
<comment type="caution">
    <text evidence="6">The sequence shown here is derived from an EMBL/GenBank/DDBJ whole genome shotgun (WGS) entry which is preliminary data.</text>
</comment>
<dbReference type="PANTHER" id="PTHR10146">
    <property type="entry name" value="PROLINE SYNTHETASE CO-TRANSCRIBED BACTERIAL HOMOLOG PROTEIN"/>
    <property type="match status" value="1"/>
</dbReference>
<evidence type="ECO:0000313" key="7">
    <source>
        <dbReference type="Proteomes" id="UP000322876"/>
    </source>
</evidence>
<dbReference type="EMBL" id="VFJB01000002">
    <property type="protein sequence ID" value="KAA0259184.1"/>
    <property type="molecule type" value="Genomic_DNA"/>
</dbReference>
<evidence type="ECO:0000256" key="1">
    <source>
        <dbReference type="ARBA" id="ARBA00022898"/>
    </source>
</evidence>
<keyword evidence="7" id="KW-1185">Reference proteome</keyword>
<proteinExistence type="inferred from homology"/>
<dbReference type="SUPFAM" id="SSF51419">
    <property type="entry name" value="PLP-binding barrel"/>
    <property type="match status" value="1"/>
</dbReference>
<dbReference type="FunFam" id="3.20.20.10:FF:000018">
    <property type="entry name" value="Pyridoxal phosphate homeostasis protein"/>
    <property type="match status" value="1"/>
</dbReference>
<dbReference type="HAMAP" id="MF_02087">
    <property type="entry name" value="PLP_homeostasis"/>
    <property type="match status" value="1"/>
</dbReference>
<dbReference type="NCBIfam" id="TIGR00044">
    <property type="entry name" value="YggS family pyridoxal phosphate-dependent enzyme"/>
    <property type="match status" value="1"/>
</dbReference>
<evidence type="ECO:0000313" key="6">
    <source>
        <dbReference type="EMBL" id="KAA0259184.1"/>
    </source>
</evidence>
<evidence type="ECO:0000259" key="5">
    <source>
        <dbReference type="Pfam" id="PF01168"/>
    </source>
</evidence>
<feature type="domain" description="Alanine racemase N-terminal" evidence="5">
    <location>
        <begin position="28"/>
        <end position="224"/>
    </location>
</feature>
<dbReference type="InterPro" id="IPR029066">
    <property type="entry name" value="PLP-binding_barrel"/>
</dbReference>
<evidence type="ECO:0000256" key="2">
    <source>
        <dbReference type="HAMAP-Rule" id="MF_02087"/>
    </source>
</evidence>
<dbReference type="RefSeq" id="WP_149265439.1">
    <property type="nucleotide sequence ID" value="NZ_VFJB01000002.1"/>
</dbReference>
<gene>
    <name evidence="6" type="ORF">FHQ18_01670</name>
</gene>
<evidence type="ECO:0000256" key="4">
    <source>
        <dbReference type="RuleBase" id="RU004514"/>
    </source>
</evidence>
<dbReference type="InterPro" id="IPR011078">
    <property type="entry name" value="PyrdxlP_homeostasis"/>
</dbReference>
<keyword evidence="1 2" id="KW-0663">Pyridoxal phosphate</keyword>
<dbReference type="OrthoDB" id="9804072at2"/>
<accession>A0A5A8F780</accession>
<dbReference type="AlphaFoldDB" id="A0A5A8F780"/>
<feature type="modified residue" description="N6-(pyridoxal phosphate)lysine" evidence="2 3">
    <location>
        <position position="34"/>
    </location>
</feature>
<comment type="cofactor">
    <cofactor evidence="3">
        <name>pyridoxal 5'-phosphate</name>
        <dbReference type="ChEBI" id="CHEBI:597326"/>
    </cofactor>
</comment>
<dbReference type="Gene3D" id="3.20.20.10">
    <property type="entry name" value="Alanine racemase"/>
    <property type="match status" value="1"/>
</dbReference>
<dbReference type="Proteomes" id="UP000322876">
    <property type="component" value="Unassembled WGS sequence"/>
</dbReference>
<comment type="function">
    <text evidence="2">Pyridoxal 5'-phosphate (PLP)-binding protein, which is involved in PLP homeostasis.</text>
</comment>
<dbReference type="InterPro" id="IPR001608">
    <property type="entry name" value="Ala_racemase_N"/>
</dbReference>
<dbReference type="GO" id="GO:0030170">
    <property type="term" value="F:pyridoxal phosphate binding"/>
    <property type="evidence" value="ECO:0007669"/>
    <property type="project" value="UniProtKB-UniRule"/>
</dbReference>
<dbReference type="Pfam" id="PF01168">
    <property type="entry name" value="Ala_racemase_N"/>
    <property type="match status" value="1"/>
</dbReference>
<sequence length="228" mass="26529">MIKENLERVWEKIEKAAIKSGRNKDDITLVAVSKTFPVESIIEAIECGQRIFGENRVQEALSKIEKIKEMKIDAEFHLIGHLQTNKVRYLKDNFSLIQSVDRVEVARLINERAKKINYVQDILLQVNIAREPQKSGVLMENFDELLEFVVNCENLKLKGLMMIPPFEENPENNRIYFSKMRELFLDVKSKYDIEYLSMGMSDDFEIAIEEGSNMVRIGSAIFGKREYK</sequence>
<comment type="similarity">
    <text evidence="2 4">Belongs to the pyridoxal phosphate-binding protein YggS/PROSC family.</text>
</comment>
<dbReference type="PANTHER" id="PTHR10146:SF14">
    <property type="entry name" value="PYRIDOXAL PHOSPHATE HOMEOSTASIS PROTEIN"/>
    <property type="match status" value="1"/>
</dbReference>
<organism evidence="6 7">
    <name type="scientific">Deferribacter autotrophicus</name>
    <dbReference type="NCBI Taxonomy" id="500465"/>
    <lineage>
        <taxon>Bacteria</taxon>
        <taxon>Pseudomonadati</taxon>
        <taxon>Deferribacterota</taxon>
        <taxon>Deferribacteres</taxon>
        <taxon>Deferribacterales</taxon>
        <taxon>Deferribacteraceae</taxon>
        <taxon>Deferribacter</taxon>
    </lineage>
</organism>
<name>A0A5A8F780_9BACT</name>
<reference evidence="6 7" key="1">
    <citation type="submission" date="2019-06" db="EMBL/GenBank/DDBJ databases">
        <title>Genomic insights into carbon and energy metabolism of Deferribacter autotrophicus revealed new metabolic traits in the phylum Deferribacteres.</title>
        <authorList>
            <person name="Slobodkin A.I."/>
            <person name="Slobodkina G.B."/>
            <person name="Allioux M."/>
            <person name="Alain K."/>
            <person name="Jebbar M."/>
            <person name="Shadrin V."/>
            <person name="Kublanov I.V."/>
            <person name="Toshchakov S.V."/>
            <person name="Bonch-Osmolovskaya E.A."/>
        </authorList>
    </citation>
    <scope>NUCLEOTIDE SEQUENCE [LARGE SCALE GENOMIC DNA]</scope>
    <source>
        <strain evidence="6 7">SL50</strain>
    </source>
</reference>
<protein>
    <recommendedName>
        <fullName evidence="2">Pyridoxal phosphate homeostasis protein</fullName>
        <shortName evidence="2">PLP homeostasis protein</shortName>
    </recommendedName>
</protein>
<dbReference type="PIRSF" id="PIRSF004848">
    <property type="entry name" value="YBL036c_PLPDEIII"/>
    <property type="match status" value="1"/>
</dbReference>
<evidence type="ECO:0000256" key="3">
    <source>
        <dbReference type="PIRSR" id="PIRSR004848-1"/>
    </source>
</evidence>